<feature type="domain" description="VASt" evidence="7">
    <location>
        <begin position="183"/>
        <end position="289"/>
    </location>
</feature>
<organism evidence="8 9">
    <name type="scientific">Rhizopus stolonifer</name>
    <name type="common">Rhizopus nigricans</name>
    <dbReference type="NCBI Taxonomy" id="4846"/>
    <lineage>
        <taxon>Eukaryota</taxon>
        <taxon>Fungi</taxon>
        <taxon>Fungi incertae sedis</taxon>
        <taxon>Mucoromycota</taxon>
        <taxon>Mucoromycotina</taxon>
        <taxon>Mucoromycetes</taxon>
        <taxon>Mucorales</taxon>
        <taxon>Mucorineae</taxon>
        <taxon>Rhizopodaceae</taxon>
        <taxon>Rhizopus</taxon>
    </lineage>
</organism>
<dbReference type="OrthoDB" id="2162691at2759"/>
<keyword evidence="2 6" id="KW-0812">Transmembrane</keyword>
<evidence type="ECO:0000313" key="9">
    <source>
        <dbReference type="Proteomes" id="UP000253551"/>
    </source>
</evidence>
<feature type="compositionally biased region" description="Low complexity" evidence="5">
    <location>
        <begin position="46"/>
        <end position="58"/>
    </location>
</feature>
<feature type="compositionally biased region" description="Polar residues" evidence="5">
    <location>
        <begin position="139"/>
        <end position="149"/>
    </location>
</feature>
<dbReference type="EMBL" id="PJQM01000465">
    <property type="protein sequence ID" value="RCI05159.1"/>
    <property type="molecule type" value="Genomic_DNA"/>
</dbReference>
<dbReference type="STRING" id="4846.A0A367KSH5"/>
<keyword evidence="3 6" id="KW-1133">Transmembrane helix</keyword>
<dbReference type="GO" id="GO:0120015">
    <property type="term" value="F:sterol transfer activity"/>
    <property type="evidence" value="ECO:0007669"/>
    <property type="project" value="TreeGrafter"/>
</dbReference>
<evidence type="ECO:0000256" key="2">
    <source>
        <dbReference type="ARBA" id="ARBA00022692"/>
    </source>
</evidence>
<reference evidence="8 9" key="1">
    <citation type="journal article" date="2018" name="G3 (Bethesda)">
        <title>Phylogenetic and Phylogenomic Definition of Rhizopus Species.</title>
        <authorList>
            <person name="Gryganskyi A.P."/>
            <person name="Golan J."/>
            <person name="Dolatabadi S."/>
            <person name="Mondo S."/>
            <person name="Robb S."/>
            <person name="Idnurm A."/>
            <person name="Muszewska A."/>
            <person name="Steczkiewicz K."/>
            <person name="Masonjones S."/>
            <person name="Liao H.L."/>
            <person name="Gajdeczka M.T."/>
            <person name="Anike F."/>
            <person name="Vuek A."/>
            <person name="Anishchenko I.M."/>
            <person name="Voigt K."/>
            <person name="de Hoog G.S."/>
            <person name="Smith M.E."/>
            <person name="Heitman J."/>
            <person name="Vilgalys R."/>
            <person name="Stajich J.E."/>
        </authorList>
    </citation>
    <scope>NUCLEOTIDE SEQUENCE [LARGE SCALE GENOMIC DNA]</scope>
    <source>
        <strain evidence="8 9">LSU 92-RS-03</strain>
    </source>
</reference>
<dbReference type="InterPro" id="IPR031968">
    <property type="entry name" value="VASt"/>
</dbReference>
<dbReference type="Proteomes" id="UP000253551">
    <property type="component" value="Unassembled WGS sequence"/>
</dbReference>
<dbReference type="GO" id="GO:0032934">
    <property type="term" value="F:sterol binding"/>
    <property type="evidence" value="ECO:0007669"/>
    <property type="project" value="TreeGrafter"/>
</dbReference>
<name>A0A367KSH5_RHIST</name>
<dbReference type="PANTHER" id="PTHR23319:SF4">
    <property type="entry name" value="GRAM DOMAIN CONTAINING 1B, ISOFORM E"/>
    <property type="match status" value="1"/>
</dbReference>
<dbReference type="InterPro" id="IPR051482">
    <property type="entry name" value="Cholesterol_transport"/>
</dbReference>
<protein>
    <recommendedName>
        <fullName evidence="7">VASt domain-containing protein</fullName>
    </recommendedName>
</protein>
<proteinExistence type="predicted"/>
<keyword evidence="9" id="KW-1185">Reference proteome</keyword>
<evidence type="ECO:0000256" key="3">
    <source>
        <dbReference type="ARBA" id="ARBA00022989"/>
    </source>
</evidence>
<dbReference type="GO" id="GO:0032366">
    <property type="term" value="P:intracellular sterol transport"/>
    <property type="evidence" value="ECO:0007669"/>
    <property type="project" value="TreeGrafter"/>
</dbReference>
<gene>
    <name evidence="8" type="ORF">CU098_012892</name>
</gene>
<dbReference type="Gene3D" id="2.30.29.30">
    <property type="entry name" value="Pleckstrin-homology domain (PH domain)/Phosphotyrosine-binding domain (PTB)"/>
    <property type="match status" value="1"/>
</dbReference>
<evidence type="ECO:0000256" key="4">
    <source>
        <dbReference type="ARBA" id="ARBA00023136"/>
    </source>
</evidence>
<evidence type="ECO:0000256" key="6">
    <source>
        <dbReference type="SAM" id="Phobius"/>
    </source>
</evidence>
<dbReference type="AlphaFoldDB" id="A0A367KSH5"/>
<dbReference type="GO" id="GO:0140268">
    <property type="term" value="C:endoplasmic reticulum-plasma membrane contact site"/>
    <property type="evidence" value="ECO:0007669"/>
    <property type="project" value="TreeGrafter"/>
</dbReference>
<evidence type="ECO:0000259" key="7">
    <source>
        <dbReference type="Pfam" id="PF16016"/>
    </source>
</evidence>
<sequence>MTAKIIPNGIMIDTHTAKHIFASFIFRDHAYEQIVKIWKLHKSMLSPSPSSSSYSQPYEDSDGDSISSRDLESLRSIDSAILRDSSQPMITKELHKASSVPQMPFADKKSLSAKDISSTTKRHSRSVSNPCPDEIMLPSSDNSKQDQNTGKILSNQFLLKKEIKCPCIQRNKTYKHETSQSAFLNNVQLEDWVDNSRKIIATRIVKSSTAHAKLTRTLLEEKREHNRLPYYSCATIEKLMPGAPMGAVYSIKSRTNIMCINAQEVRVLVTFEVVFKKSGLVSSIIETNAAYDQSRYYNHIDHILSNLDLATEMIQDKDLLKMLKLGPDWTIECTDSWIKLPIQLNTLLCVTFVVLFLIQLMLLFRLEHISDDIQGLADNFKEPELQINDYEPLLDGLIETKKKLDLNYEKMKELVGM</sequence>
<dbReference type="InterPro" id="IPR011993">
    <property type="entry name" value="PH-like_dom_sf"/>
</dbReference>
<feature type="transmembrane region" description="Helical" evidence="6">
    <location>
        <begin position="342"/>
        <end position="364"/>
    </location>
</feature>
<evidence type="ECO:0000256" key="1">
    <source>
        <dbReference type="ARBA" id="ARBA00004370"/>
    </source>
</evidence>
<dbReference type="GO" id="GO:0005789">
    <property type="term" value="C:endoplasmic reticulum membrane"/>
    <property type="evidence" value="ECO:0007669"/>
    <property type="project" value="TreeGrafter"/>
</dbReference>
<keyword evidence="4 6" id="KW-0472">Membrane</keyword>
<dbReference type="GO" id="GO:0005886">
    <property type="term" value="C:plasma membrane"/>
    <property type="evidence" value="ECO:0007669"/>
    <property type="project" value="TreeGrafter"/>
</dbReference>
<feature type="region of interest" description="Disordered" evidence="5">
    <location>
        <begin position="45"/>
        <end position="69"/>
    </location>
</feature>
<evidence type="ECO:0000313" key="8">
    <source>
        <dbReference type="EMBL" id="RCI05159.1"/>
    </source>
</evidence>
<dbReference type="PANTHER" id="PTHR23319">
    <property type="entry name" value="GRAM DOMAIN CONTAINING 1B, ISOFORM E"/>
    <property type="match status" value="1"/>
</dbReference>
<dbReference type="Pfam" id="PF16016">
    <property type="entry name" value="VASt"/>
    <property type="match status" value="1"/>
</dbReference>
<evidence type="ECO:0000256" key="5">
    <source>
        <dbReference type="SAM" id="MobiDB-lite"/>
    </source>
</evidence>
<comment type="caution">
    <text evidence="8">The sequence shown here is derived from an EMBL/GenBank/DDBJ whole genome shotgun (WGS) entry which is preliminary data.</text>
</comment>
<comment type="subcellular location">
    <subcellularLocation>
        <location evidence="1">Membrane</location>
    </subcellularLocation>
</comment>
<accession>A0A367KSH5</accession>
<feature type="region of interest" description="Disordered" evidence="5">
    <location>
        <begin position="110"/>
        <end position="149"/>
    </location>
</feature>